<proteinExistence type="predicted"/>
<organism evidence="1 2">
    <name type="scientific">Mycena rosella</name>
    <name type="common">Pink bonnet</name>
    <name type="synonym">Agaricus rosellus</name>
    <dbReference type="NCBI Taxonomy" id="1033263"/>
    <lineage>
        <taxon>Eukaryota</taxon>
        <taxon>Fungi</taxon>
        <taxon>Dikarya</taxon>
        <taxon>Basidiomycota</taxon>
        <taxon>Agaricomycotina</taxon>
        <taxon>Agaricomycetes</taxon>
        <taxon>Agaricomycetidae</taxon>
        <taxon>Agaricales</taxon>
        <taxon>Marasmiineae</taxon>
        <taxon>Mycenaceae</taxon>
        <taxon>Mycena</taxon>
    </lineage>
</organism>
<name>A0AAD7DCU7_MYCRO</name>
<comment type="caution">
    <text evidence="1">The sequence shown here is derived from an EMBL/GenBank/DDBJ whole genome shotgun (WGS) entry which is preliminary data.</text>
</comment>
<dbReference type="EMBL" id="JARKIE010000078">
    <property type="protein sequence ID" value="KAJ7688574.1"/>
    <property type="molecule type" value="Genomic_DNA"/>
</dbReference>
<dbReference type="Proteomes" id="UP001221757">
    <property type="component" value="Unassembled WGS sequence"/>
</dbReference>
<accession>A0AAD7DCU7</accession>
<dbReference type="AlphaFoldDB" id="A0AAD7DCU7"/>
<protein>
    <submittedName>
        <fullName evidence="1">Uncharacterized protein</fullName>
    </submittedName>
</protein>
<gene>
    <name evidence="1" type="ORF">B0H17DRAFT_1135546</name>
</gene>
<evidence type="ECO:0000313" key="1">
    <source>
        <dbReference type="EMBL" id="KAJ7688574.1"/>
    </source>
</evidence>
<evidence type="ECO:0000313" key="2">
    <source>
        <dbReference type="Proteomes" id="UP001221757"/>
    </source>
</evidence>
<sequence length="156" mass="16870">MALQIVPDDPSRYIGREFDGTQCICKCCSQKTVFDGRTICNNCGHIESAHPELPAPPVAAGSLIRQYQDAGRLASTPITSASSQLKATTEDTELETVRDTRTLSRHHTQSHDGQFKFWSKVATADLVRYGCGPVRSLRCSTSAGHAVLAVPIDPLG</sequence>
<keyword evidence="2" id="KW-1185">Reference proteome</keyword>
<reference evidence="1" key="1">
    <citation type="submission" date="2023-03" db="EMBL/GenBank/DDBJ databases">
        <title>Massive genome expansion in bonnet fungi (Mycena s.s.) driven by repeated elements and novel gene families across ecological guilds.</title>
        <authorList>
            <consortium name="Lawrence Berkeley National Laboratory"/>
            <person name="Harder C.B."/>
            <person name="Miyauchi S."/>
            <person name="Viragh M."/>
            <person name="Kuo A."/>
            <person name="Thoen E."/>
            <person name="Andreopoulos B."/>
            <person name="Lu D."/>
            <person name="Skrede I."/>
            <person name="Drula E."/>
            <person name="Henrissat B."/>
            <person name="Morin E."/>
            <person name="Kohler A."/>
            <person name="Barry K."/>
            <person name="LaButti K."/>
            <person name="Morin E."/>
            <person name="Salamov A."/>
            <person name="Lipzen A."/>
            <person name="Mereny Z."/>
            <person name="Hegedus B."/>
            <person name="Baldrian P."/>
            <person name="Stursova M."/>
            <person name="Weitz H."/>
            <person name="Taylor A."/>
            <person name="Grigoriev I.V."/>
            <person name="Nagy L.G."/>
            <person name="Martin F."/>
            <person name="Kauserud H."/>
        </authorList>
    </citation>
    <scope>NUCLEOTIDE SEQUENCE</scope>
    <source>
        <strain evidence="1">CBHHK067</strain>
    </source>
</reference>